<reference evidence="2" key="1">
    <citation type="submission" date="2020-11" db="EMBL/GenBank/DDBJ databases">
        <authorList>
            <consortium name="DOE Joint Genome Institute"/>
            <person name="Ahrendt S."/>
            <person name="Riley R."/>
            <person name="Andreopoulos W."/>
            <person name="Labutti K."/>
            <person name="Pangilinan J."/>
            <person name="Ruiz-Duenas F.J."/>
            <person name="Barrasa J.M."/>
            <person name="Sanchez-Garcia M."/>
            <person name="Camarero S."/>
            <person name="Miyauchi S."/>
            <person name="Serrano A."/>
            <person name="Linde D."/>
            <person name="Babiker R."/>
            <person name="Drula E."/>
            <person name="Ayuso-Fernandez I."/>
            <person name="Pacheco R."/>
            <person name="Padilla G."/>
            <person name="Ferreira P."/>
            <person name="Barriuso J."/>
            <person name="Kellner H."/>
            <person name="Castanera R."/>
            <person name="Alfaro M."/>
            <person name="Ramirez L."/>
            <person name="Pisabarro A.G."/>
            <person name="Kuo A."/>
            <person name="Tritt A."/>
            <person name="Lipzen A."/>
            <person name="He G."/>
            <person name="Yan M."/>
            <person name="Ng V."/>
            <person name="Cullen D."/>
            <person name="Martin F."/>
            <person name="Rosso M.-N."/>
            <person name="Henrissat B."/>
            <person name="Hibbett D."/>
            <person name="Martinez A.T."/>
            <person name="Grigoriev I.V."/>
        </authorList>
    </citation>
    <scope>NUCLEOTIDE SEQUENCE</scope>
    <source>
        <strain evidence="2">AH 40177</strain>
    </source>
</reference>
<gene>
    <name evidence="2" type="ORF">BDP27DRAFT_1363848</name>
</gene>
<comment type="caution">
    <text evidence="2">The sequence shown here is derived from an EMBL/GenBank/DDBJ whole genome shotgun (WGS) entry which is preliminary data.</text>
</comment>
<dbReference type="GO" id="GO:0005737">
    <property type="term" value="C:cytoplasm"/>
    <property type="evidence" value="ECO:0007669"/>
    <property type="project" value="TreeGrafter"/>
</dbReference>
<dbReference type="Gene3D" id="3.40.50.720">
    <property type="entry name" value="NAD(P)-binding Rossmann-like Domain"/>
    <property type="match status" value="1"/>
</dbReference>
<organism evidence="2 3">
    <name type="scientific">Rhodocollybia butyracea</name>
    <dbReference type="NCBI Taxonomy" id="206335"/>
    <lineage>
        <taxon>Eukaryota</taxon>
        <taxon>Fungi</taxon>
        <taxon>Dikarya</taxon>
        <taxon>Basidiomycota</taxon>
        <taxon>Agaricomycotina</taxon>
        <taxon>Agaricomycetes</taxon>
        <taxon>Agaricomycetidae</taxon>
        <taxon>Agaricales</taxon>
        <taxon>Marasmiineae</taxon>
        <taxon>Omphalotaceae</taxon>
        <taxon>Rhodocollybia</taxon>
    </lineage>
</organism>
<dbReference type="Proteomes" id="UP000772434">
    <property type="component" value="Unassembled WGS sequence"/>
</dbReference>
<dbReference type="Pfam" id="PF01370">
    <property type="entry name" value="Epimerase"/>
    <property type="match status" value="1"/>
</dbReference>
<evidence type="ECO:0000313" key="3">
    <source>
        <dbReference type="Proteomes" id="UP000772434"/>
    </source>
</evidence>
<sequence>MSTSVHSKSIFLLGATGYVGGQVLLSLAAEFPSLPVRALARNLSSSKITHLQSLHPNLELIEGSLEDISVIEAEAKKTDVVINVAAAEHMGSVNATLRGLKARATSSLPAPIYIHMAGTSVISYASAGEFITPKHIWLDTEFTGNTLKSPEFEGNHLKGACETIAQASKTSPLVRTMILFPGFIYGVGPGIQPVTRPIRMYLELASQAGHVGTIGPGRNVLGCIHIKDVASAVSSVLSGALEGKNMGEGDNGFYFIVSKYMVSMLSVCQMIGDVLLNQGLVSESTARPIPFSAQIMEQLGPWADVMSSNQFCRSDRLIKELGWSAKHTDLADSFHESLPKEIELGLKELPLGEGFKNANVR</sequence>
<protein>
    <recommendedName>
        <fullName evidence="1">NAD-dependent epimerase/dehydratase domain-containing protein</fullName>
    </recommendedName>
</protein>
<dbReference type="EMBL" id="JADNRY010000057">
    <property type="protein sequence ID" value="KAF9068775.1"/>
    <property type="molecule type" value="Genomic_DNA"/>
</dbReference>
<evidence type="ECO:0000313" key="2">
    <source>
        <dbReference type="EMBL" id="KAF9068775.1"/>
    </source>
</evidence>
<dbReference type="GO" id="GO:0004029">
    <property type="term" value="F:aldehyde dehydrogenase (NAD+) activity"/>
    <property type="evidence" value="ECO:0007669"/>
    <property type="project" value="TreeGrafter"/>
</dbReference>
<accession>A0A9P5U6E2</accession>
<proteinExistence type="predicted"/>
<keyword evidence="3" id="KW-1185">Reference proteome</keyword>
<dbReference type="InterPro" id="IPR036291">
    <property type="entry name" value="NAD(P)-bd_dom_sf"/>
</dbReference>
<feature type="domain" description="NAD-dependent epimerase/dehydratase" evidence="1">
    <location>
        <begin position="10"/>
        <end position="238"/>
    </location>
</feature>
<dbReference type="InterPro" id="IPR001509">
    <property type="entry name" value="Epimerase_deHydtase"/>
</dbReference>
<dbReference type="PANTHER" id="PTHR48079:SF6">
    <property type="entry name" value="NAD(P)-BINDING DOMAIN-CONTAINING PROTEIN-RELATED"/>
    <property type="match status" value="1"/>
</dbReference>
<dbReference type="SUPFAM" id="SSF51735">
    <property type="entry name" value="NAD(P)-binding Rossmann-fold domains"/>
    <property type="match status" value="1"/>
</dbReference>
<dbReference type="AlphaFoldDB" id="A0A9P5U6E2"/>
<dbReference type="OrthoDB" id="2130169at2759"/>
<evidence type="ECO:0000259" key="1">
    <source>
        <dbReference type="Pfam" id="PF01370"/>
    </source>
</evidence>
<dbReference type="InterPro" id="IPR051783">
    <property type="entry name" value="NAD(P)-dependent_oxidoreduct"/>
</dbReference>
<dbReference type="PANTHER" id="PTHR48079">
    <property type="entry name" value="PROTEIN YEEZ"/>
    <property type="match status" value="1"/>
</dbReference>
<name>A0A9P5U6E2_9AGAR</name>